<evidence type="ECO:0000259" key="10">
    <source>
        <dbReference type="Pfam" id="PF02770"/>
    </source>
</evidence>
<gene>
    <name evidence="12" type="primary">acdA_3</name>
    <name evidence="13" type="ORF">PD5205_01408</name>
    <name evidence="12" type="ORF">PD885_02598</name>
</gene>
<feature type="domain" description="Acyl-CoA dehydrogenase/oxidase C-terminal" evidence="9">
    <location>
        <begin position="236"/>
        <end position="386"/>
    </location>
</feature>
<dbReference type="Pfam" id="PF02770">
    <property type="entry name" value="Acyl-CoA_dh_M"/>
    <property type="match status" value="1"/>
</dbReference>
<dbReference type="OrthoDB" id="9770681at2"/>
<feature type="domain" description="Acyl-CoA oxidase/dehydrogenase middle" evidence="10">
    <location>
        <begin position="131"/>
        <end position="224"/>
    </location>
</feature>
<feature type="domain" description="Acyl-CoA dehydrogenase/oxidase N-terminal" evidence="11">
    <location>
        <begin position="15"/>
        <end position="125"/>
    </location>
</feature>
<evidence type="ECO:0000313" key="12">
    <source>
        <dbReference type="EMBL" id="SMQ99829.1"/>
    </source>
</evidence>
<dbReference type="PROSITE" id="PS00073">
    <property type="entry name" value="ACYL_COA_DH_2"/>
    <property type="match status" value="1"/>
</dbReference>
<dbReference type="RefSeq" id="WP_002810643.1">
    <property type="nucleotide sequence ID" value="NZ_CP016830.1"/>
</dbReference>
<dbReference type="Pfam" id="PF02771">
    <property type="entry name" value="Acyl-CoA_dh_N"/>
    <property type="match status" value="1"/>
</dbReference>
<dbReference type="InterPro" id="IPR006089">
    <property type="entry name" value="Acyl-CoA_DH_CS"/>
</dbReference>
<dbReference type="PIRSF" id="PIRSF016578">
    <property type="entry name" value="HsaA"/>
    <property type="match status" value="1"/>
</dbReference>
<dbReference type="GO" id="GO:0009083">
    <property type="term" value="P:branched-chain amino acid catabolic process"/>
    <property type="evidence" value="ECO:0007669"/>
    <property type="project" value="UniProtKB-KW"/>
</dbReference>
<evidence type="ECO:0000256" key="7">
    <source>
        <dbReference type="ARBA" id="ARBA00023002"/>
    </source>
</evidence>
<dbReference type="eggNOG" id="COG1960">
    <property type="taxonomic scope" value="Bacteria"/>
</dbReference>
<dbReference type="GO" id="GO:0050660">
    <property type="term" value="F:flavin adenine dinucleotide binding"/>
    <property type="evidence" value="ECO:0007669"/>
    <property type="project" value="InterPro"/>
</dbReference>
<dbReference type="Proteomes" id="UP000195877">
    <property type="component" value="Chromosome 1"/>
</dbReference>
<dbReference type="STRING" id="48664.BER92_06765"/>
<keyword evidence="14" id="KW-1185">Reference proteome</keyword>
<evidence type="ECO:0000259" key="9">
    <source>
        <dbReference type="Pfam" id="PF00441"/>
    </source>
</evidence>
<dbReference type="Gene3D" id="2.40.110.10">
    <property type="entry name" value="Butyryl-CoA Dehydrogenase, subunit A, domain 2"/>
    <property type="match status" value="1"/>
</dbReference>
<dbReference type="FunFam" id="2.40.110.10:FF:000001">
    <property type="entry name" value="Acyl-CoA dehydrogenase, mitochondrial"/>
    <property type="match status" value="1"/>
</dbReference>
<comment type="similarity">
    <text evidence="3 8">Belongs to the acyl-CoA dehydrogenase family.</text>
</comment>
<comment type="pathway">
    <text evidence="2">Amino-acid degradation; L-valine degradation.</text>
</comment>
<dbReference type="EMBL" id="LT853882">
    <property type="protein sequence ID" value="SMQ99829.1"/>
    <property type="molecule type" value="Genomic_DNA"/>
</dbReference>
<dbReference type="InterPro" id="IPR052547">
    <property type="entry name" value="Mito_Isobutyryl-CoADH"/>
</dbReference>
<keyword evidence="4" id="KW-0101">Branched-chain amino acid catabolism</keyword>
<dbReference type="PANTHER" id="PTHR43831">
    <property type="entry name" value="ISOBUTYRYL-COA DEHYDROGENASE"/>
    <property type="match status" value="1"/>
</dbReference>
<dbReference type="InterPro" id="IPR009100">
    <property type="entry name" value="AcylCoA_DH/oxidase_NM_dom_sf"/>
</dbReference>
<accession>A0A1Y6H8K3</accession>
<proteinExistence type="inferred from homology"/>
<dbReference type="FunFam" id="1.20.140.10:FF:000001">
    <property type="entry name" value="Acyl-CoA dehydrogenase"/>
    <property type="match status" value="1"/>
</dbReference>
<dbReference type="PANTHER" id="PTHR43831:SF1">
    <property type="entry name" value="ISOBUTYRYL-COA DEHYDROGENASE, MITOCHONDRIAL"/>
    <property type="match status" value="1"/>
</dbReference>
<dbReference type="InterPro" id="IPR037069">
    <property type="entry name" value="AcylCoA_DH/ox_N_sf"/>
</dbReference>
<dbReference type="GO" id="GO:0003995">
    <property type="term" value="F:acyl-CoA dehydrogenase activity"/>
    <property type="evidence" value="ECO:0007669"/>
    <property type="project" value="InterPro"/>
</dbReference>
<dbReference type="GeneID" id="61894932"/>
<dbReference type="Pfam" id="PF00441">
    <property type="entry name" value="Acyl-CoA_dh_1"/>
    <property type="match status" value="1"/>
</dbReference>
<keyword evidence="7 8" id="KW-0560">Oxidoreductase</keyword>
<keyword evidence="6 8" id="KW-0274">FAD</keyword>
<dbReference type="InterPro" id="IPR009075">
    <property type="entry name" value="AcylCo_DH/oxidase_C"/>
</dbReference>
<evidence type="ECO:0000256" key="2">
    <source>
        <dbReference type="ARBA" id="ARBA00005109"/>
    </source>
</evidence>
<organism evidence="13 15">
    <name type="scientific">Xanthomonas fragariae</name>
    <dbReference type="NCBI Taxonomy" id="48664"/>
    <lineage>
        <taxon>Bacteria</taxon>
        <taxon>Pseudomonadati</taxon>
        <taxon>Pseudomonadota</taxon>
        <taxon>Gammaproteobacteria</taxon>
        <taxon>Lysobacterales</taxon>
        <taxon>Lysobacteraceae</taxon>
        <taxon>Xanthomonas</taxon>
    </lineage>
</organism>
<name>A0A1Y6H8K3_9XANT</name>
<dbReference type="Proteomes" id="UP000195953">
    <property type="component" value="Chromosome 1"/>
</dbReference>
<evidence type="ECO:0000259" key="11">
    <source>
        <dbReference type="Pfam" id="PF02771"/>
    </source>
</evidence>
<dbReference type="SUPFAM" id="SSF47203">
    <property type="entry name" value="Acyl-CoA dehydrogenase C-terminal domain-like"/>
    <property type="match status" value="1"/>
</dbReference>
<dbReference type="EMBL" id="LT853885">
    <property type="protein sequence ID" value="SMR02718.1"/>
    <property type="molecule type" value="Genomic_DNA"/>
</dbReference>
<dbReference type="InterPro" id="IPR046373">
    <property type="entry name" value="Acyl-CoA_Oxase/DH_mid-dom_sf"/>
</dbReference>
<evidence type="ECO:0000256" key="8">
    <source>
        <dbReference type="RuleBase" id="RU362125"/>
    </source>
</evidence>
<protein>
    <submittedName>
        <fullName evidence="13">Acyl-CoA dehydrogenase</fullName>
        <ecNumber evidence="12">1.3.99.-</ecNumber>
    </submittedName>
</protein>
<dbReference type="PROSITE" id="PS00072">
    <property type="entry name" value="ACYL_COA_DH_1"/>
    <property type="match status" value="1"/>
</dbReference>
<evidence type="ECO:0000256" key="5">
    <source>
        <dbReference type="ARBA" id="ARBA00022630"/>
    </source>
</evidence>
<comment type="cofactor">
    <cofactor evidence="1 8">
        <name>FAD</name>
        <dbReference type="ChEBI" id="CHEBI:57692"/>
    </cofactor>
</comment>
<evidence type="ECO:0000313" key="14">
    <source>
        <dbReference type="Proteomes" id="UP000195877"/>
    </source>
</evidence>
<dbReference type="InterPro" id="IPR036250">
    <property type="entry name" value="AcylCo_DH-like_C"/>
</dbReference>
<dbReference type="KEGG" id="xfr:BER92_06765"/>
<evidence type="ECO:0000256" key="4">
    <source>
        <dbReference type="ARBA" id="ARBA00022456"/>
    </source>
</evidence>
<dbReference type="EC" id="1.3.99.-" evidence="12"/>
<evidence type="ECO:0000256" key="3">
    <source>
        <dbReference type="ARBA" id="ARBA00009347"/>
    </source>
</evidence>
<dbReference type="AlphaFoldDB" id="A0A1Y6H8K3"/>
<dbReference type="Gene3D" id="1.10.540.10">
    <property type="entry name" value="Acyl-CoA dehydrogenase/oxidase, N-terminal domain"/>
    <property type="match status" value="1"/>
</dbReference>
<dbReference type="InterPro" id="IPR013786">
    <property type="entry name" value="AcylCoA_DH/ox_N"/>
</dbReference>
<dbReference type="InterPro" id="IPR006091">
    <property type="entry name" value="Acyl-CoA_Oxase/DH_mid-dom"/>
</dbReference>
<evidence type="ECO:0000256" key="6">
    <source>
        <dbReference type="ARBA" id="ARBA00022827"/>
    </source>
</evidence>
<reference evidence="12 14" key="1">
    <citation type="submission" date="2017-05" db="EMBL/GenBank/DDBJ databases">
        <authorList>
            <person name="Blom J."/>
        </authorList>
    </citation>
    <scope>NUCLEOTIDE SEQUENCE [LARGE SCALE GENOMIC DNA]</scope>
    <source>
        <strain evidence="12">PD885</strain>
    </source>
</reference>
<evidence type="ECO:0000313" key="15">
    <source>
        <dbReference type="Proteomes" id="UP000195953"/>
    </source>
</evidence>
<sequence>MNAALHLPANAADLNDEQQAFRAAAREFADKEFAPHAARWDAESHFPREAIAKAAELGLCGLYTDEGVGGLGMRRLDAAVVFEELATVDPSTSAFISIHNMVAWFIASYGSDAVRAQWGEAMTSGARLGSYCLTEPGAGSDAASLKTRAQRDGDSYVLNGSKAFISGAGATDVLVVMARTGEDGARGISAFVVPADAPGISYGRKEEKMGWNSQPTRGVTFENVRIPAGNLLGKEGEGFKMAMKALDGGRINIAACSLGAAQGALDAARRYMGERRQFGKKLADFQALQFKLADMATQLVAARQMVQTAARKLDAGSHDATVWCAMAKRFATDAGFAICDEALQIHGGYGYIREYPIERLLRDSRVHRILEGTNEVMRMIIARHLLNGEEELR</sequence>
<keyword evidence="5 8" id="KW-0285">Flavoprotein</keyword>
<dbReference type="SUPFAM" id="SSF56645">
    <property type="entry name" value="Acyl-CoA dehydrogenase NM domain-like"/>
    <property type="match status" value="1"/>
</dbReference>
<dbReference type="Gene3D" id="1.20.140.10">
    <property type="entry name" value="Butyryl-CoA Dehydrogenase, subunit A, domain 3"/>
    <property type="match status" value="1"/>
</dbReference>
<evidence type="ECO:0000256" key="1">
    <source>
        <dbReference type="ARBA" id="ARBA00001974"/>
    </source>
</evidence>
<evidence type="ECO:0000313" key="13">
    <source>
        <dbReference type="EMBL" id="SMR02718.1"/>
    </source>
</evidence>
<reference evidence="13 15" key="2">
    <citation type="submission" date="2017-05" db="EMBL/GenBank/DDBJ databases">
        <authorList>
            <person name="Song R."/>
            <person name="Chenine A.L."/>
            <person name="Ruprecht R.M."/>
        </authorList>
    </citation>
    <scope>NUCLEOTIDE SEQUENCE [LARGE SCALE GENOMIC DNA]</scope>
    <source>
        <strain evidence="13">PD5205</strain>
    </source>
</reference>